<dbReference type="PROSITE" id="PS51257">
    <property type="entry name" value="PROKAR_LIPOPROTEIN"/>
    <property type="match status" value="1"/>
</dbReference>
<dbReference type="AlphaFoldDB" id="A0A401LVW3"/>
<dbReference type="OrthoDB" id="1096465at2"/>
<dbReference type="Proteomes" id="UP000288079">
    <property type="component" value="Unassembled WGS sequence"/>
</dbReference>
<proteinExistence type="predicted"/>
<comment type="caution">
    <text evidence="2">The sequence shown here is derived from an EMBL/GenBank/DDBJ whole genome shotgun (WGS) entry which is preliminary data.</text>
</comment>
<evidence type="ECO:0000313" key="2">
    <source>
        <dbReference type="EMBL" id="GCB35659.1"/>
    </source>
</evidence>
<organism evidence="2 3">
    <name type="scientific">Bacteroides faecalis</name>
    <dbReference type="NCBI Taxonomy" id="2447885"/>
    <lineage>
        <taxon>Bacteria</taxon>
        <taxon>Pseudomonadati</taxon>
        <taxon>Bacteroidota</taxon>
        <taxon>Bacteroidia</taxon>
        <taxon>Bacteroidales</taxon>
        <taxon>Bacteroidaceae</taxon>
        <taxon>Bacteroides</taxon>
    </lineage>
</organism>
<dbReference type="InterPro" id="IPR032299">
    <property type="entry name" value="DUF4843"/>
</dbReference>
<feature type="signal peptide" evidence="1">
    <location>
        <begin position="1"/>
        <end position="20"/>
    </location>
</feature>
<evidence type="ECO:0000256" key="1">
    <source>
        <dbReference type="SAM" id="SignalP"/>
    </source>
</evidence>
<dbReference type="Pfam" id="PF16132">
    <property type="entry name" value="DUF4843"/>
    <property type="match status" value="1"/>
</dbReference>
<gene>
    <name evidence="2" type="ORF">KGMB02408_26040</name>
</gene>
<evidence type="ECO:0000313" key="3">
    <source>
        <dbReference type="Proteomes" id="UP000288079"/>
    </source>
</evidence>
<keyword evidence="3" id="KW-1185">Reference proteome</keyword>
<feature type="chain" id="PRO_5019287679" description="DUF4843 domain-containing protein" evidence="1">
    <location>
        <begin position="21"/>
        <end position="246"/>
    </location>
</feature>
<dbReference type="EMBL" id="BHWB01000007">
    <property type="protein sequence ID" value="GCB35659.1"/>
    <property type="molecule type" value="Genomic_DNA"/>
</dbReference>
<evidence type="ECO:0008006" key="4">
    <source>
        <dbReference type="Google" id="ProtNLM"/>
    </source>
</evidence>
<keyword evidence="1" id="KW-0732">Signal</keyword>
<protein>
    <recommendedName>
        <fullName evidence="4">DUF4843 domain-containing protein</fullName>
    </recommendedName>
</protein>
<reference evidence="2 3" key="1">
    <citation type="submission" date="2018-10" db="EMBL/GenBank/DDBJ databases">
        <title>Draft Genome Sequence of Bacteroides sp. KCTC 15687.</title>
        <authorList>
            <person name="Yu S.Y."/>
            <person name="Kim J.S."/>
            <person name="Oh B.S."/>
            <person name="Park S.H."/>
            <person name="Kang S.W."/>
            <person name="Park J.E."/>
            <person name="Choi S.H."/>
            <person name="Han K.I."/>
            <person name="Lee K.C."/>
            <person name="Eom M.K."/>
            <person name="Suh M.K."/>
            <person name="Lee D.H."/>
            <person name="Yoon H."/>
            <person name="Kim B."/>
            <person name="Yang S.J."/>
            <person name="Lee J.S."/>
            <person name="Lee J.H."/>
        </authorList>
    </citation>
    <scope>NUCLEOTIDE SEQUENCE [LARGE SCALE GENOMIC DNA]</scope>
    <source>
        <strain evidence="2 3">KCTC 15687</strain>
    </source>
</reference>
<dbReference type="RefSeq" id="WP_125041549.1">
    <property type="nucleotide sequence ID" value="NZ_BHWB01000007.1"/>
</dbReference>
<name>A0A401LVW3_9BACE</name>
<sequence length="246" mass="28509">MIKKYIWCMSLFLIVLGSCSQEDLLNYDQSTRSLYIPTEMESEMGETIKGIDSTYFSFRQYADVTDYEIRFSVILNGQQLEEDQTYRLEIIKERTTALPEDYTVELEQTFHAGVWSDYLSIKLHRTAHLANEKVRLAVRLVPNENFGVGSYIGDPYWPTVRESISCSVTFCDMLSKPDWWDDTITSRFLGKYSDAKYARFIESSGITDITGYTSTELRLIVQQFSRDIQENGWTEEDGSLIEVVMN</sequence>
<accession>A0A401LVW3</accession>